<dbReference type="Proteomes" id="UP000034044">
    <property type="component" value="Unassembled WGS sequence"/>
</dbReference>
<organism evidence="2 3">
    <name type="scientific">Candidatus Wolfebacteria bacterium GW2011_GWC1_37_10</name>
    <dbReference type="NCBI Taxonomy" id="1619010"/>
    <lineage>
        <taxon>Bacteria</taxon>
        <taxon>Candidatus Wolfeibacteriota</taxon>
    </lineage>
</organism>
<proteinExistence type="predicted"/>
<comment type="caution">
    <text evidence="2">The sequence shown here is derived from an EMBL/GenBank/DDBJ whole genome shotgun (WGS) entry which is preliminary data.</text>
</comment>
<accession>A0A0G0J2F1</accession>
<dbReference type="AlphaFoldDB" id="A0A0G0J2F1"/>
<reference evidence="2 3" key="1">
    <citation type="journal article" date="2015" name="Nature">
        <title>rRNA introns, odd ribosomes, and small enigmatic genomes across a large radiation of phyla.</title>
        <authorList>
            <person name="Brown C.T."/>
            <person name="Hug L.A."/>
            <person name="Thomas B.C."/>
            <person name="Sharon I."/>
            <person name="Castelle C.J."/>
            <person name="Singh A."/>
            <person name="Wilkins M.J."/>
            <person name="Williams K.H."/>
            <person name="Banfield J.F."/>
        </authorList>
    </citation>
    <scope>NUCLEOTIDE SEQUENCE [LARGE SCALE GENOMIC DNA]</scope>
</reference>
<evidence type="ECO:0000313" key="2">
    <source>
        <dbReference type="EMBL" id="KKQ22371.1"/>
    </source>
</evidence>
<evidence type="ECO:0000256" key="1">
    <source>
        <dbReference type="SAM" id="Phobius"/>
    </source>
</evidence>
<name>A0A0G0J2F1_9BACT</name>
<gene>
    <name evidence="2" type="ORF">US36_C0008G0043</name>
</gene>
<feature type="transmembrane region" description="Helical" evidence="1">
    <location>
        <begin position="6"/>
        <end position="28"/>
    </location>
</feature>
<sequence length="194" mass="22285">MNKFWLFIAASIFTIFVFCVWIILFRLYPIALIDWKIISAKDFNKDYSAALTYYKNALELSGGDSKVLEADETGKEIKRALLENFIENVLIDEELKKDLSSDELGGLVDRKIGEIIKDEEIQKAAETLYGFSFSDFKERVLAPQAKKEILESRLFLYSGGNGDFGKKLEEIKSKARVMIFLPDFEWNGKEVIIK</sequence>
<keyword evidence="1" id="KW-0812">Transmembrane</keyword>
<keyword evidence="1" id="KW-0472">Membrane</keyword>
<evidence type="ECO:0000313" key="3">
    <source>
        <dbReference type="Proteomes" id="UP000034044"/>
    </source>
</evidence>
<dbReference type="EMBL" id="LBSR01000008">
    <property type="protein sequence ID" value="KKQ22371.1"/>
    <property type="molecule type" value="Genomic_DNA"/>
</dbReference>
<protein>
    <submittedName>
        <fullName evidence="2">Uncharacterized protein</fullName>
    </submittedName>
</protein>
<keyword evidence="1" id="KW-1133">Transmembrane helix</keyword>